<protein>
    <submittedName>
        <fullName evidence="1">Uncharacterized protein</fullName>
    </submittedName>
</protein>
<accession>A0A7X1TN56</accession>
<dbReference type="Proteomes" id="UP000326464">
    <property type="component" value="Unassembled WGS sequence"/>
</dbReference>
<proteinExistence type="predicted"/>
<name>A0A7X1TN56_9MICC</name>
<organism evidence="1 2">
    <name type="scientific">Arthrobacter bussei</name>
    <dbReference type="NCBI Taxonomy" id="2594179"/>
    <lineage>
        <taxon>Bacteria</taxon>
        <taxon>Bacillati</taxon>
        <taxon>Actinomycetota</taxon>
        <taxon>Actinomycetes</taxon>
        <taxon>Micrococcales</taxon>
        <taxon>Micrococcaceae</taxon>
        <taxon>Arthrobacter</taxon>
    </lineage>
</organism>
<dbReference type="OrthoDB" id="4951210at2"/>
<dbReference type="AlphaFoldDB" id="A0A7X1TN56"/>
<comment type="caution">
    <text evidence="1">The sequence shown here is derived from an EMBL/GenBank/DDBJ whole genome shotgun (WGS) entry which is preliminary data.</text>
</comment>
<dbReference type="RefSeq" id="WP_152813003.1">
    <property type="nucleotide sequence ID" value="NZ_VJXX01000001.1"/>
</dbReference>
<sequence length="94" mass="9902">MTAQVFGVHHGHRQLDEPAAVRFTPQGRPLALRWHGGIWQVVGRPATAAAAAPSATGWRFSAQTGPASPVLEFGITFDAARDGWRLVSVGGGSD</sequence>
<keyword evidence="2" id="KW-1185">Reference proteome</keyword>
<gene>
    <name evidence="1" type="ORF">FNH21_05895</name>
</gene>
<dbReference type="EMBL" id="VJXX01000001">
    <property type="protein sequence ID" value="MPY10256.1"/>
    <property type="molecule type" value="Genomic_DNA"/>
</dbReference>
<evidence type="ECO:0000313" key="2">
    <source>
        <dbReference type="Proteomes" id="UP000326464"/>
    </source>
</evidence>
<reference evidence="2" key="1">
    <citation type="submission" date="2019-07" db="EMBL/GenBank/DDBJ databases">
        <title>Arthrobacter KR32 sp. nov., isolated from mountain cheese made of cows milk.</title>
        <authorList>
            <person name="Flegler A."/>
        </authorList>
    </citation>
    <scope>NUCLEOTIDE SEQUENCE [LARGE SCALE GENOMIC DNA]</scope>
    <source>
        <strain evidence="2">KR32</strain>
    </source>
</reference>
<evidence type="ECO:0000313" key="1">
    <source>
        <dbReference type="EMBL" id="MPY10256.1"/>
    </source>
</evidence>